<evidence type="ECO:0000256" key="2">
    <source>
        <dbReference type="ARBA" id="ARBA00022771"/>
    </source>
</evidence>
<dbReference type="Gene3D" id="3.30.40.10">
    <property type="entry name" value="Zinc/RING finger domain, C3HC4 (zinc finger)"/>
    <property type="match status" value="1"/>
</dbReference>
<gene>
    <name evidence="6" type="ORF">PDE001_LOCUS7640</name>
</gene>
<evidence type="ECO:0000259" key="5">
    <source>
        <dbReference type="PROSITE" id="PS50178"/>
    </source>
</evidence>
<dbReference type="InterPro" id="IPR052727">
    <property type="entry name" value="Rab4/Rab5_effector"/>
</dbReference>
<dbReference type="SMART" id="SM00064">
    <property type="entry name" value="FYVE"/>
    <property type="match status" value="1"/>
</dbReference>
<dbReference type="AlphaFoldDB" id="A0AAV0V229"/>
<dbReference type="Pfam" id="PF01363">
    <property type="entry name" value="FYVE"/>
    <property type="match status" value="1"/>
</dbReference>
<evidence type="ECO:0000313" key="6">
    <source>
        <dbReference type="EMBL" id="CAI5740889.1"/>
    </source>
</evidence>
<dbReference type="InterPro" id="IPR011011">
    <property type="entry name" value="Znf_FYVE_PHD"/>
</dbReference>
<protein>
    <recommendedName>
        <fullName evidence="5">FYVE-type domain-containing protein</fullName>
    </recommendedName>
</protein>
<keyword evidence="3" id="KW-0862">Zinc</keyword>
<reference evidence="6" key="1">
    <citation type="submission" date="2022-12" db="EMBL/GenBank/DDBJ databases">
        <authorList>
            <person name="Webb A."/>
        </authorList>
    </citation>
    <scope>NUCLEOTIDE SEQUENCE</scope>
    <source>
        <strain evidence="6">Pd1</strain>
    </source>
</reference>
<keyword evidence="7" id="KW-1185">Reference proteome</keyword>
<sequence length="538" mass="59616">MTPSMFASLSISPSQAVKLEIMMKQQVQDAVLARSAQLSKDNKLDSNWRLLGSLGQLKAFKSRGADSFSSASSCITTLERTSGDNHPVNSSETWTRSQSVSYSRQRGVSFSRRTVSATITFRDLLDPHPSVQSFRTFGRIQGNYRDIIGVHHATNSVDFVRQQKLLSPVAIDGAVLHTIRATKDSYLGIKWLAEQSVAGKRDVCFVEMVGYTTDPNGQEIGFVALASVDVPECPAFARPPMKLTRVRMKRTMLVIPTAGALKSTSDIFVMSASEANDSSIIALAQCRLNMAVLNDISLVIDSQNIAQQKLALQKNWVPDEKRASCSICSRKFRFMLRRRHHCRLCGDIVCKTCYVNRAVSDADMEDRYNCKSANTTVICQTKFCVRCVVGLRAMDKGVGKFTQQMPNAMLLEKDTLDMSCNSLDWRSTSNVRDSSVTYFKRGTNEKHTLDLDQLYTMSALQKSSPEIDNNDEIGGTNARAVVARALISYGSGGPKCLGPSLSPNPVHSNSYSKLWELSRHSFTVSHGSKSASFTRRRY</sequence>
<evidence type="ECO:0000313" key="7">
    <source>
        <dbReference type="Proteomes" id="UP001162029"/>
    </source>
</evidence>
<feature type="domain" description="FYVE-type" evidence="5">
    <location>
        <begin position="319"/>
        <end position="392"/>
    </location>
</feature>
<dbReference type="InterPro" id="IPR000306">
    <property type="entry name" value="Znf_FYVE"/>
</dbReference>
<proteinExistence type="predicted"/>
<dbReference type="PROSITE" id="PS50178">
    <property type="entry name" value="ZF_FYVE"/>
    <property type="match status" value="1"/>
</dbReference>
<comment type="caution">
    <text evidence="6">The sequence shown here is derived from an EMBL/GenBank/DDBJ whole genome shotgun (WGS) entry which is preliminary data.</text>
</comment>
<evidence type="ECO:0000256" key="4">
    <source>
        <dbReference type="PROSITE-ProRule" id="PRU00091"/>
    </source>
</evidence>
<dbReference type="SUPFAM" id="SSF57903">
    <property type="entry name" value="FYVE/PHD zinc finger"/>
    <property type="match status" value="1"/>
</dbReference>
<name>A0AAV0V229_9STRA</name>
<keyword evidence="2 4" id="KW-0863">Zinc-finger</keyword>
<evidence type="ECO:0000256" key="1">
    <source>
        <dbReference type="ARBA" id="ARBA00022723"/>
    </source>
</evidence>
<accession>A0AAV0V229</accession>
<dbReference type="EMBL" id="CANTFM010001550">
    <property type="protein sequence ID" value="CAI5740889.1"/>
    <property type="molecule type" value="Genomic_DNA"/>
</dbReference>
<organism evidence="6 7">
    <name type="scientific">Peronospora destructor</name>
    <dbReference type="NCBI Taxonomy" id="86335"/>
    <lineage>
        <taxon>Eukaryota</taxon>
        <taxon>Sar</taxon>
        <taxon>Stramenopiles</taxon>
        <taxon>Oomycota</taxon>
        <taxon>Peronosporomycetes</taxon>
        <taxon>Peronosporales</taxon>
        <taxon>Peronosporaceae</taxon>
        <taxon>Peronospora</taxon>
    </lineage>
</organism>
<dbReference type="InterPro" id="IPR013083">
    <property type="entry name" value="Znf_RING/FYVE/PHD"/>
</dbReference>
<evidence type="ECO:0000256" key="3">
    <source>
        <dbReference type="ARBA" id="ARBA00022833"/>
    </source>
</evidence>
<keyword evidence="1" id="KW-0479">Metal-binding</keyword>
<dbReference type="PANTHER" id="PTHR13510:SF44">
    <property type="entry name" value="RABENOSYN-5"/>
    <property type="match status" value="1"/>
</dbReference>
<dbReference type="Proteomes" id="UP001162029">
    <property type="component" value="Unassembled WGS sequence"/>
</dbReference>
<dbReference type="InterPro" id="IPR017455">
    <property type="entry name" value="Znf_FYVE-rel"/>
</dbReference>
<dbReference type="PANTHER" id="PTHR13510">
    <property type="entry name" value="FYVE-FINGER-CONTAINING RAB5 EFFECTOR PROTEIN RABENOSYN-5-RELATED"/>
    <property type="match status" value="1"/>
</dbReference>
<dbReference type="GO" id="GO:0008270">
    <property type="term" value="F:zinc ion binding"/>
    <property type="evidence" value="ECO:0007669"/>
    <property type="project" value="UniProtKB-KW"/>
</dbReference>